<name>S9TQA3_PAEAL</name>
<dbReference type="CDD" id="cd19531">
    <property type="entry name" value="LCL_NRPS-like"/>
    <property type="match status" value="1"/>
</dbReference>
<feature type="domain" description="Condensation" evidence="2">
    <location>
        <begin position="2"/>
        <end position="223"/>
    </location>
</feature>
<dbReference type="GO" id="GO:0043041">
    <property type="term" value="P:amino acid activation for nonribosomal peptide biosynthetic process"/>
    <property type="evidence" value="ECO:0007669"/>
    <property type="project" value="TreeGrafter"/>
</dbReference>
<evidence type="ECO:0000259" key="2">
    <source>
        <dbReference type="Pfam" id="PF00668"/>
    </source>
</evidence>
<dbReference type="eggNOG" id="COG1020">
    <property type="taxonomic scope" value="Bacteria"/>
</dbReference>
<evidence type="ECO:0000313" key="3">
    <source>
        <dbReference type="EMBL" id="EPY04471.1"/>
    </source>
</evidence>
<reference evidence="3 4" key="1">
    <citation type="submission" date="2013-05" db="EMBL/GenBank/DDBJ databases">
        <authorList>
            <person name="Strain E.A."/>
            <person name="Brown E."/>
            <person name="Allard M.W."/>
            <person name="Luo Y.L."/>
        </authorList>
    </citation>
    <scope>NUCLEOTIDE SEQUENCE [LARGE SCALE GENOMIC DNA]</scope>
    <source>
        <strain evidence="3 4">TS-15</strain>
    </source>
</reference>
<dbReference type="EMBL" id="ATMT01000084">
    <property type="protein sequence ID" value="EPY04471.1"/>
    <property type="molecule type" value="Genomic_DNA"/>
</dbReference>
<dbReference type="InterPro" id="IPR001242">
    <property type="entry name" value="Condensation_dom"/>
</dbReference>
<dbReference type="Proteomes" id="UP000015344">
    <property type="component" value="Unassembled WGS sequence"/>
</dbReference>
<comment type="caution">
    <text evidence="3">The sequence shown here is derived from an EMBL/GenBank/DDBJ whole genome shotgun (WGS) entry which is preliminary data.</text>
</comment>
<dbReference type="GO" id="GO:0005829">
    <property type="term" value="C:cytosol"/>
    <property type="evidence" value="ECO:0007669"/>
    <property type="project" value="TreeGrafter"/>
</dbReference>
<feature type="non-terminal residue" evidence="3">
    <location>
        <position position="1"/>
    </location>
</feature>
<evidence type="ECO:0000256" key="1">
    <source>
        <dbReference type="ARBA" id="ARBA00022737"/>
    </source>
</evidence>
<dbReference type="SUPFAM" id="SSF52777">
    <property type="entry name" value="CoA-dependent acyltransferases"/>
    <property type="match status" value="1"/>
</dbReference>
<dbReference type="AlphaFoldDB" id="S9TQA3"/>
<accession>S9TQA3</accession>
<protein>
    <submittedName>
        <fullName evidence="3">Bacitracin synthetase 3</fullName>
    </submittedName>
</protein>
<keyword evidence="1" id="KW-0677">Repeat</keyword>
<dbReference type="GO" id="GO:0003824">
    <property type="term" value="F:catalytic activity"/>
    <property type="evidence" value="ECO:0007669"/>
    <property type="project" value="InterPro"/>
</dbReference>
<dbReference type="GO" id="GO:0008610">
    <property type="term" value="P:lipid biosynthetic process"/>
    <property type="evidence" value="ECO:0007669"/>
    <property type="project" value="UniProtKB-ARBA"/>
</dbReference>
<dbReference type="Pfam" id="PF00668">
    <property type="entry name" value="Condensation"/>
    <property type="match status" value="1"/>
</dbReference>
<feature type="non-terminal residue" evidence="3">
    <location>
        <position position="239"/>
    </location>
</feature>
<sequence>GDMVTFEISRDVTEGLKRIASETGATMYMVLLAAYTTLLSKYTGQEDIVVGTPIAGRPHADLDNLIGMFVGTLALRNYPAADKSFMEFLYDIKEGTLKALENQDYPFEDLVEKLDVQKDLSRNPLFDTMFVMQNTDHVEIRLSGSELALYSREHVSAKFDLTLNATETERELAFNLQYRTSLFRKDTMERMAAHFTCLLKAVAEQPEQRIGEICILPEQERQLVLHGFNAAEADYPQAK</sequence>
<dbReference type="InterPro" id="IPR023213">
    <property type="entry name" value="CAT-like_dom_sf"/>
</dbReference>
<dbReference type="Gene3D" id="3.30.559.10">
    <property type="entry name" value="Chloramphenicol acetyltransferase-like domain"/>
    <property type="match status" value="1"/>
</dbReference>
<dbReference type="PANTHER" id="PTHR45527:SF1">
    <property type="entry name" value="FATTY ACID SYNTHASE"/>
    <property type="match status" value="1"/>
</dbReference>
<dbReference type="GO" id="GO:0031177">
    <property type="term" value="F:phosphopantetheine binding"/>
    <property type="evidence" value="ECO:0007669"/>
    <property type="project" value="TreeGrafter"/>
</dbReference>
<dbReference type="Gene3D" id="3.30.559.30">
    <property type="entry name" value="Nonribosomal peptide synthetase, condensation domain"/>
    <property type="match status" value="1"/>
</dbReference>
<organism evidence="3 4">
    <name type="scientific">Paenibacillus alvei TS-15</name>
    <dbReference type="NCBI Taxonomy" id="1117108"/>
    <lineage>
        <taxon>Bacteria</taxon>
        <taxon>Bacillati</taxon>
        <taxon>Bacillota</taxon>
        <taxon>Bacilli</taxon>
        <taxon>Bacillales</taxon>
        <taxon>Paenibacillaceae</taxon>
        <taxon>Paenibacillus</taxon>
    </lineage>
</organism>
<proteinExistence type="predicted"/>
<dbReference type="GO" id="GO:0044550">
    <property type="term" value="P:secondary metabolite biosynthetic process"/>
    <property type="evidence" value="ECO:0007669"/>
    <property type="project" value="TreeGrafter"/>
</dbReference>
<gene>
    <name evidence="3" type="ORF">PAALTS15_24929</name>
</gene>
<dbReference type="PANTHER" id="PTHR45527">
    <property type="entry name" value="NONRIBOSOMAL PEPTIDE SYNTHETASE"/>
    <property type="match status" value="1"/>
</dbReference>
<evidence type="ECO:0000313" key="4">
    <source>
        <dbReference type="Proteomes" id="UP000015344"/>
    </source>
</evidence>